<evidence type="ECO:0000313" key="3">
    <source>
        <dbReference type="Proteomes" id="UP000198393"/>
    </source>
</evidence>
<dbReference type="EMBL" id="FZPD01000003">
    <property type="protein sequence ID" value="SNT05365.1"/>
    <property type="molecule type" value="Genomic_DNA"/>
</dbReference>
<dbReference type="Proteomes" id="UP000198393">
    <property type="component" value="Unassembled WGS sequence"/>
</dbReference>
<organism evidence="2 3">
    <name type="scientific">Ekhidna lutea</name>
    <dbReference type="NCBI Taxonomy" id="447679"/>
    <lineage>
        <taxon>Bacteria</taxon>
        <taxon>Pseudomonadati</taxon>
        <taxon>Bacteroidota</taxon>
        <taxon>Cytophagia</taxon>
        <taxon>Cytophagales</taxon>
        <taxon>Reichenbachiellaceae</taxon>
        <taxon>Ekhidna</taxon>
    </lineage>
</organism>
<dbReference type="RefSeq" id="WP_089356889.1">
    <property type="nucleotide sequence ID" value="NZ_FZPD01000003.1"/>
</dbReference>
<evidence type="ECO:0000313" key="2">
    <source>
        <dbReference type="EMBL" id="SNT05365.1"/>
    </source>
</evidence>
<sequence length="218" mass="24689">MIKAVLKFLGTGLVTLLIIGILTYLFIDESVPDGTKGQEAEELADEMLTALNKPGFDTLSIINFTYPGGHTYEWNRDENEVRVQWESNDVLLNLNVSPEEYSSTEYQGYEYFINDSFWLIAPFKVRDHGVIRSSVKLDEGRGLLVTYTTGGVTPGDSYLWIIDEKGFPKAWKLWTSNVPIGGLKFGWGGWTEKKGVWFSLFHPSQVIDLEITDLEVSY</sequence>
<evidence type="ECO:0000256" key="1">
    <source>
        <dbReference type="SAM" id="Phobius"/>
    </source>
</evidence>
<feature type="transmembrane region" description="Helical" evidence="1">
    <location>
        <begin position="6"/>
        <end position="27"/>
    </location>
</feature>
<name>A0A239JHQ6_EKHLU</name>
<keyword evidence="1" id="KW-1133">Transmembrane helix</keyword>
<dbReference type="OrthoDB" id="933657at2"/>
<dbReference type="AlphaFoldDB" id="A0A239JHQ6"/>
<reference evidence="2 3" key="1">
    <citation type="submission" date="2017-06" db="EMBL/GenBank/DDBJ databases">
        <authorList>
            <person name="Kim H.J."/>
            <person name="Triplett B.A."/>
        </authorList>
    </citation>
    <scope>NUCLEOTIDE SEQUENCE [LARGE SCALE GENOMIC DNA]</scope>
    <source>
        <strain evidence="2 3">DSM 19307</strain>
    </source>
</reference>
<keyword evidence="3" id="KW-1185">Reference proteome</keyword>
<accession>A0A239JHQ6</accession>
<proteinExistence type="predicted"/>
<keyword evidence="1" id="KW-0812">Transmembrane</keyword>
<keyword evidence="1" id="KW-0472">Membrane</keyword>
<gene>
    <name evidence="2" type="ORF">SAMN05421640_2181</name>
</gene>
<protein>
    <submittedName>
        <fullName evidence="2">Uncharacterized protein</fullName>
    </submittedName>
</protein>